<keyword evidence="2" id="KW-0251">Elongation factor</keyword>
<gene>
    <name evidence="2" type="ORF">NPIL_386141</name>
</gene>
<dbReference type="GO" id="GO:0003746">
    <property type="term" value="F:translation elongation factor activity"/>
    <property type="evidence" value="ECO:0007669"/>
    <property type="project" value="UniProtKB-KW"/>
</dbReference>
<dbReference type="OrthoDB" id="6284217at2759"/>
<keyword evidence="2" id="KW-0648">Protein biosynthesis</keyword>
<organism evidence="2 3">
    <name type="scientific">Nephila pilipes</name>
    <name type="common">Giant wood spider</name>
    <name type="synonym">Nephila maculata</name>
    <dbReference type="NCBI Taxonomy" id="299642"/>
    <lineage>
        <taxon>Eukaryota</taxon>
        <taxon>Metazoa</taxon>
        <taxon>Ecdysozoa</taxon>
        <taxon>Arthropoda</taxon>
        <taxon>Chelicerata</taxon>
        <taxon>Arachnida</taxon>
        <taxon>Araneae</taxon>
        <taxon>Araneomorphae</taxon>
        <taxon>Entelegynae</taxon>
        <taxon>Araneoidea</taxon>
        <taxon>Nephilidae</taxon>
        <taxon>Nephila</taxon>
    </lineage>
</organism>
<evidence type="ECO:0000313" key="3">
    <source>
        <dbReference type="Proteomes" id="UP000887013"/>
    </source>
</evidence>
<dbReference type="GO" id="GO:0008023">
    <property type="term" value="C:transcription elongation factor complex"/>
    <property type="evidence" value="ECO:0007669"/>
    <property type="project" value="InterPro"/>
</dbReference>
<sequence>MDSLAEGNQYELQLKDKRKNDKTFVFLRLTGPAMEAIDEYLTSQDGSKKPTIQFGNNNGVISIPQSEENKRFTFNVSNVINNSESNFECVQQTEDGSIESLGSIMTRLQIHAQEASYESTRMKMANQRKKYFAKEINTVNYQTGMYETYEICCMTSWLSEIHGHLFQCCKKISSST</sequence>
<dbReference type="PANTHER" id="PTHR23288:SF17">
    <property type="entry name" value="RNA POLYMERASE II ELONGATION FACTOR ELL"/>
    <property type="match status" value="1"/>
</dbReference>
<dbReference type="InterPro" id="IPR031176">
    <property type="entry name" value="ELL/occludin"/>
</dbReference>
<evidence type="ECO:0000313" key="2">
    <source>
        <dbReference type="EMBL" id="GFS73116.1"/>
    </source>
</evidence>
<protein>
    <submittedName>
        <fullName evidence="2">Putative rna polymerase ii elongation factor</fullName>
    </submittedName>
</protein>
<dbReference type="GO" id="GO:0006368">
    <property type="term" value="P:transcription elongation by RNA polymerase II"/>
    <property type="evidence" value="ECO:0007669"/>
    <property type="project" value="InterPro"/>
</dbReference>
<dbReference type="InterPro" id="IPR019464">
    <property type="entry name" value="ELL_N"/>
</dbReference>
<dbReference type="EMBL" id="BMAW01049899">
    <property type="protein sequence ID" value="GFS73116.1"/>
    <property type="molecule type" value="Genomic_DNA"/>
</dbReference>
<dbReference type="GO" id="GO:0000987">
    <property type="term" value="F:cis-regulatory region sequence-specific DNA binding"/>
    <property type="evidence" value="ECO:0007669"/>
    <property type="project" value="TreeGrafter"/>
</dbReference>
<dbReference type="GO" id="GO:0032968">
    <property type="term" value="P:positive regulation of transcription elongation by RNA polymerase II"/>
    <property type="evidence" value="ECO:0007669"/>
    <property type="project" value="TreeGrafter"/>
</dbReference>
<keyword evidence="3" id="KW-1185">Reference proteome</keyword>
<name>A0A8X6T104_NEPPI</name>
<reference evidence="2" key="1">
    <citation type="submission" date="2020-08" db="EMBL/GenBank/DDBJ databases">
        <title>Multicomponent nature underlies the extraordinary mechanical properties of spider dragline silk.</title>
        <authorList>
            <person name="Kono N."/>
            <person name="Nakamura H."/>
            <person name="Mori M."/>
            <person name="Yoshida Y."/>
            <person name="Ohtoshi R."/>
            <person name="Malay A.D."/>
            <person name="Moran D.A.P."/>
            <person name="Tomita M."/>
            <person name="Numata K."/>
            <person name="Arakawa K."/>
        </authorList>
    </citation>
    <scope>NUCLEOTIDE SEQUENCE</scope>
</reference>
<accession>A0A8X6T104</accession>
<dbReference type="GO" id="GO:0042795">
    <property type="term" value="P:snRNA transcription by RNA polymerase II"/>
    <property type="evidence" value="ECO:0007669"/>
    <property type="project" value="TreeGrafter"/>
</dbReference>
<evidence type="ECO:0000259" key="1">
    <source>
        <dbReference type="Pfam" id="PF10390"/>
    </source>
</evidence>
<dbReference type="PANTHER" id="PTHR23288">
    <property type="entry name" value="OCCLUDIN AND RNA POLYMERASE II ELONGATION FACTOR ELL"/>
    <property type="match status" value="1"/>
</dbReference>
<feature type="domain" description="RNA polymerase II elongation factor ELL N-terminal" evidence="1">
    <location>
        <begin position="8"/>
        <end position="138"/>
    </location>
</feature>
<comment type="caution">
    <text evidence="2">The sequence shown here is derived from an EMBL/GenBank/DDBJ whole genome shotgun (WGS) entry which is preliminary data.</text>
</comment>
<dbReference type="AlphaFoldDB" id="A0A8X6T104"/>
<dbReference type="Proteomes" id="UP000887013">
    <property type="component" value="Unassembled WGS sequence"/>
</dbReference>
<proteinExistence type="predicted"/>
<dbReference type="Pfam" id="PF10390">
    <property type="entry name" value="ELL"/>
    <property type="match status" value="1"/>
</dbReference>